<feature type="signal peptide" evidence="1">
    <location>
        <begin position="1"/>
        <end position="16"/>
    </location>
</feature>
<protein>
    <recommendedName>
        <fullName evidence="3">Secreted protein</fullName>
    </recommendedName>
</protein>
<keyword evidence="1" id="KW-0732">Signal</keyword>
<gene>
    <name evidence="2" type="ORF">PAHAL_2G094900</name>
</gene>
<sequence length="184" mass="20396">MCAQFVLFSSIGGYAAVLFLGVGTMQCPSFCAQCNAGRSDQRPLESSKAGWDSVGRKGALMVGGFMFRSLVFFSWIPECRRVRAPSHRAYRSCRCLDGALSNTTGISLSEEPRRSHDSRTIASMDSSAVSFSGRSEVGNKVQFSLLSFYMILIRVSIKTLFHHYPTPDSMFLRFRSEATNFSPN</sequence>
<evidence type="ECO:0008006" key="3">
    <source>
        <dbReference type="Google" id="ProtNLM"/>
    </source>
</evidence>
<dbReference type="EMBL" id="CM008047">
    <property type="protein sequence ID" value="PVH63736.1"/>
    <property type="molecule type" value="Genomic_DNA"/>
</dbReference>
<evidence type="ECO:0000313" key="2">
    <source>
        <dbReference type="EMBL" id="PVH63736.1"/>
    </source>
</evidence>
<evidence type="ECO:0000256" key="1">
    <source>
        <dbReference type="SAM" id="SignalP"/>
    </source>
</evidence>
<dbReference type="Proteomes" id="UP000243499">
    <property type="component" value="Chromosome 2"/>
</dbReference>
<reference evidence="2" key="1">
    <citation type="submission" date="2018-04" db="EMBL/GenBank/DDBJ databases">
        <title>WGS assembly of Panicum hallii.</title>
        <authorList>
            <person name="Lovell J."/>
            <person name="Jenkins J."/>
            <person name="Lowry D."/>
            <person name="Mamidi S."/>
            <person name="Sreedasyam A."/>
            <person name="Weng X."/>
            <person name="Barry K."/>
            <person name="Bonette J."/>
            <person name="Campitelli B."/>
            <person name="Daum C."/>
            <person name="Gordon S."/>
            <person name="Gould B."/>
            <person name="Lipzen A."/>
            <person name="Macqueen A."/>
            <person name="Palacio-Mejia J."/>
            <person name="Plott C."/>
            <person name="Shakirov E."/>
            <person name="Shu S."/>
            <person name="Yoshinaga Y."/>
            <person name="Zane M."/>
            <person name="Rokhsar D."/>
            <person name="Grimwood J."/>
            <person name="Schmutz J."/>
            <person name="Juenger T."/>
        </authorList>
    </citation>
    <scope>NUCLEOTIDE SEQUENCE [LARGE SCALE GENOMIC DNA]</scope>
    <source>
        <strain evidence="2">FIL2</strain>
    </source>
</reference>
<proteinExistence type="predicted"/>
<name>A0A2T8KNJ7_9POAL</name>
<organism evidence="2">
    <name type="scientific">Panicum hallii</name>
    <dbReference type="NCBI Taxonomy" id="206008"/>
    <lineage>
        <taxon>Eukaryota</taxon>
        <taxon>Viridiplantae</taxon>
        <taxon>Streptophyta</taxon>
        <taxon>Embryophyta</taxon>
        <taxon>Tracheophyta</taxon>
        <taxon>Spermatophyta</taxon>
        <taxon>Magnoliopsida</taxon>
        <taxon>Liliopsida</taxon>
        <taxon>Poales</taxon>
        <taxon>Poaceae</taxon>
        <taxon>PACMAD clade</taxon>
        <taxon>Panicoideae</taxon>
        <taxon>Panicodae</taxon>
        <taxon>Paniceae</taxon>
        <taxon>Panicinae</taxon>
        <taxon>Panicum</taxon>
        <taxon>Panicum sect. Panicum</taxon>
    </lineage>
</organism>
<dbReference type="AlphaFoldDB" id="A0A2T8KNJ7"/>
<accession>A0A2T8KNJ7</accession>
<feature type="chain" id="PRO_5015445488" description="Secreted protein" evidence="1">
    <location>
        <begin position="17"/>
        <end position="184"/>
    </location>
</feature>
<dbReference type="Gramene" id="PVH63736">
    <property type="protein sequence ID" value="PVH63736"/>
    <property type="gene ID" value="PAHAL_2G094900"/>
</dbReference>